<gene>
    <name evidence="1" type="primary">201</name>
    <name evidence="1" type="ORF">DET7_201</name>
</gene>
<protein>
    <submittedName>
        <fullName evidence="1">Uncharacterized protein</fullName>
    </submittedName>
</protein>
<dbReference type="GeneID" id="24366747"/>
<keyword evidence="2" id="KW-1185">Reference proteome</keyword>
<organism evidence="1 2">
    <name type="scientific">Salmonella phage Det7</name>
    <dbReference type="NCBI Taxonomy" id="454798"/>
    <lineage>
        <taxon>Viruses</taxon>
        <taxon>Duplodnaviria</taxon>
        <taxon>Heunggongvirae</taxon>
        <taxon>Uroviricota</taxon>
        <taxon>Caudoviricetes</taxon>
        <taxon>Pantevenvirales</taxon>
        <taxon>Ackermannviridae</taxon>
        <taxon>Cvivirinae</taxon>
        <taxon>Kuttervirus</taxon>
        <taxon>Kuttervirus Det7</taxon>
    </lineage>
</organism>
<proteinExistence type="predicted"/>
<name>A0A0C5PSH7_9CAUD</name>
<dbReference type="RefSeq" id="YP_009140373.1">
    <property type="nucleotide sequence ID" value="NC_027119.1"/>
</dbReference>
<dbReference type="KEGG" id="vg:24366747"/>
<sequence>MFYMMLLLILLIGITCSLLGLPDQSGKQLPTSAHPVLSEGSSALLWAV</sequence>
<dbReference type="EMBL" id="KP797973">
    <property type="protein sequence ID" value="AJQ21015.1"/>
    <property type="molecule type" value="Genomic_DNA"/>
</dbReference>
<reference evidence="1 2" key="1">
    <citation type="journal article" date="2015" name="Genome Announc.">
        <title>Genome Sequence of Salmonella enterica Phage Det7.</title>
        <authorList>
            <person name="Casjens S.R."/>
            <person name="Jacobs-Sera D."/>
            <person name="Hatfull G.F."/>
            <person name="Hendrix R.W."/>
        </authorList>
    </citation>
    <scope>NUCLEOTIDE SEQUENCE [LARGE SCALE GENOMIC DNA]</scope>
</reference>
<evidence type="ECO:0000313" key="2">
    <source>
        <dbReference type="Proteomes" id="UP000032405"/>
    </source>
</evidence>
<accession>A0A0C5PSH7</accession>
<evidence type="ECO:0000313" key="1">
    <source>
        <dbReference type="EMBL" id="AJQ21015.1"/>
    </source>
</evidence>
<dbReference type="Proteomes" id="UP000032405">
    <property type="component" value="Segment"/>
</dbReference>